<dbReference type="GO" id="GO:0005975">
    <property type="term" value="P:carbohydrate metabolic process"/>
    <property type="evidence" value="ECO:0007669"/>
    <property type="project" value="InterPro"/>
</dbReference>
<dbReference type="InterPro" id="IPR000421">
    <property type="entry name" value="FA58C"/>
</dbReference>
<keyword evidence="1 4" id="KW-0378">Hydrolase</keyword>
<protein>
    <submittedName>
        <fullName evidence="4">Beta-galactosidase</fullName>
        <ecNumber evidence="4">3.2.1.23</ecNumber>
    </submittedName>
</protein>
<dbReference type="InterPro" id="IPR048912">
    <property type="entry name" value="BetaGal1-like_ABD1"/>
</dbReference>
<proteinExistence type="predicted"/>
<dbReference type="InterPro" id="IPR048913">
    <property type="entry name" value="BetaGal_gal-bd"/>
</dbReference>
<dbReference type="EMBL" id="SNRY01000624">
    <property type="protein sequence ID" value="KAA6338354.1"/>
    <property type="molecule type" value="Genomic_DNA"/>
</dbReference>
<name>A0A5J4RX07_9ZZZZ</name>
<evidence type="ECO:0000256" key="1">
    <source>
        <dbReference type="ARBA" id="ARBA00022801"/>
    </source>
</evidence>
<feature type="domain" description="F5/8 type C" evidence="3">
    <location>
        <begin position="352"/>
        <end position="454"/>
    </location>
</feature>
<dbReference type="PANTHER" id="PTHR23421">
    <property type="entry name" value="BETA-GALACTOSIDASE RELATED"/>
    <property type="match status" value="1"/>
</dbReference>
<accession>A0A5J4RX07</accession>
<feature type="non-terminal residue" evidence="4">
    <location>
        <position position="1"/>
    </location>
</feature>
<dbReference type="EC" id="3.2.1.23" evidence="4"/>
<dbReference type="InterPro" id="IPR001944">
    <property type="entry name" value="Glycoside_Hdrlase_35"/>
</dbReference>
<dbReference type="Pfam" id="PF21317">
    <property type="entry name" value="BetaGal_ABD_1"/>
    <property type="match status" value="1"/>
</dbReference>
<organism evidence="4">
    <name type="scientific">termite gut metagenome</name>
    <dbReference type="NCBI Taxonomy" id="433724"/>
    <lineage>
        <taxon>unclassified sequences</taxon>
        <taxon>metagenomes</taxon>
        <taxon>organismal metagenomes</taxon>
    </lineage>
</organism>
<sequence>DAPINESGKVTPKYFEVRKLLEQYLPEGETLSEIPDSIPTISIPNFELTQVAPLFDNLPDAKESEDIQSMEFFNQGWGSILYRTTLSASDKPQSLVVTEAHDWTQVFINGEKIATLSRMKGEGTVTLPPVQEGTVLDILVEAMGRMNFGKGIYDWKGITEKVELKSGDESQVLKNWQVYNFPVNYSFAKNKEYKESKVVKGIPAYYKGTFVLDKTGDTFFDMRNWSKGMVWVNGYAIGRYWEIGPQQTLYMPGCWLKEGENEIIILDMASPSQATTTGLRQPILDMQRGNGAYTHRKQGENLYLSAEEVFYTGSFKSGKGWQHIPFGKQEKVRHFCLESLNSYGGDDYAAIAELELLGEDGKPVSRQHWKVVYADSEETNEANNIASNVFDLQESTFWHTDYSTSKPEYPHQIVIDLGEDKVISGFSYLPQTGTNKKGMIKDYRIYVKMDPFKK</sequence>
<dbReference type="SUPFAM" id="SSF49785">
    <property type="entry name" value="Galactose-binding domain-like"/>
    <property type="match status" value="2"/>
</dbReference>
<evidence type="ECO:0000256" key="2">
    <source>
        <dbReference type="ARBA" id="ARBA00023295"/>
    </source>
</evidence>
<keyword evidence="2 4" id="KW-0326">Glycosidase</keyword>
<evidence type="ECO:0000313" key="4">
    <source>
        <dbReference type="EMBL" id="KAA6338354.1"/>
    </source>
</evidence>
<dbReference type="Pfam" id="PF21467">
    <property type="entry name" value="BetaGal_gal-bd"/>
    <property type="match status" value="1"/>
</dbReference>
<dbReference type="Pfam" id="PF00754">
    <property type="entry name" value="F5_F8_type_C"/>
    <property type="match status" value="1"/>
</dbReference>
<dbReference type="InterPro" id="IPR008979">
    <property type="entry name" value="Galactose-bd-like_sf"/>
</dbReference>
<gene>
    <name evidence="4" type="ORF">EZS27_013626</name>
</gene>
<dbReference type="PROSITE" id="PS50022">
    <property type="entry name" value="FA58C_3"/>
    <property type="match status" value="1"/>
</dbReference>
<comment type="caution">
    <text evidence="4">The sequence shown here is derived from an EMBL/GenBank/DDBJ whole genome shotgun (WGS) entry which is preliminary data.</text>
</comment>
<dbReference type="Gene3D" id="2.60.120.260">
    <property type="entry name" value="Galactose-binding domain-like"/>
    <property type="match status" value="3"/>
</dbReference>
<reference evidence="4" key="1">
    <citation type="submission" date="2019-03" db="EMBL/GenBank/DDBJ databases">
        <title>Single cell metagenomics reveals metabolic interactions within the superorganism composed of flagellate Streblomastix strix and complex community of Bacteroidetes bacteria on its surface.</title>
        <authorList>
            <person name="Treitli S.C."/>
            <person name="Kolisko M."/>
            <person name="Husnik F."/>
            <person name="Keeling P."/>
            <person name="Hampl V."/>
        </authorList>
    </citation>
    <scope>NUCLEOTIDE SEQUENCE</scope>
    <source>
        <strain evidence="4">STM</strain>
    </source>
</reference>
<evidence type="ECO:0000259" key="3">
    <source>
        <dbReference type="PROSITE" id="PS50022"/>
    </source>
</evidence>
<dbReference type="GO" id="GO:0004565">
    <property type="term" value="F:beta-galactosidase activity"/>
    <property type="evidence" value="ECO:0007669"/>
    <property type="project" value="UniProtKB-EC"/>
</dbReference>
<dbReference type="AlphaFoldDB" id="A0A5J4RX07"/>